<gene>
    <name evidence="2" type="ORF">TPA0910_13830</name>
</gene>
<dbReference type="Pfam" id="PF13580">
    <property type="entry name" value="SIS_2"/>
    <property type="match status" value="1"/>
</dbReference>
<accession>A0ABQ3TUE8</accession>
<reference evidence="2" key="1">
    <citation type="submission" date="2024-05" db="EMBL/GenBank/DDBJ databases">
        <title>Whole genome shotgun sequence of Streptomyces hygroscopicus NBRC 113678.</title>
        <authorList>
            <person name="Komaki H."/>
            <person name="Tamura T."/>
        </authorList>
    </citation>
    <scope>NUCLEOTIDE SEQUENCE</scope>
    <source>
        <strain evidence="2">N11-34</strain>
    </source>
</reference>
<name>A0ABQ3TUE8_STRHY</name>
<dbReference type="InterPro" id="IPR035461">
    <property type="entry name" value="GmhA/DiaA"/>
</dbReference>
<dbReference type="Gene3D" id="3.40.50.10490">
    <property type="entry name" value="Glucose-6-phosphate isomerase like protein, domain 1"/>
    <property type="match status" value="1"/>
</dbReference>
<dbReference type="PROSITE" id="PS51464">
    <property type="entry name" value="SIS"/>
    <property type="match status" value="1"/>
</dbReference>
<dbReference type="InterPro" id="IPR001347">
    <property type="entry name" value="SIS_dom"/>
</dbReference>
<evidence type="ECO:0000313" key="3">
    <source>
        <dbReference type="Proteomes" id="UP001054854"/>
    </source>
</evidence>
<dbReference type="InterPro" id="IPR046348">
    <property type="entry name" value="SIS_dom_sf"/>
</dbReference>
<evidence type="ECO:0000313" key="2">
    <source>
        <dbReference type="EMBL" id="GHJ26950.1"/>
    </source>
</evidence>
<organism evidence="2 3">
    <name type="scientific">Streptomyces hygroscopicus</name>
    <dbReference type="NCBI Taxonomy" id="1912"/>
    <lineage>
        <taxon>Bacteria</taxon>
        <taxon>Bacillati</taxon>
        <taxon>Actinomycetota</taxon>
        <taxon>Actinomycetes</taxon>
        <taxon>Kitasatosporales</taxon>
        <taxon>Streptomycetaceae</taxon>
        <taxon>Streptomyces</taxon>
        <taxon>Streptomyces violaceusniger group</taxon>
    </lineage>
</organism>
<sequence length="198" mass="20764">MTQDFLAPAVRPGRDVWDEYLATAGPLLGSMGAQVRSLITELDAVRHEGSTVYLAGNGGSASAASHLAQDLLKGAYDGGRPLRSVALTDNLSMLTAYANDCGYDRVFVEPLAHLAAPADRLLVISCSGTSANVVAAAEWAREAGLRVIAVTAGDGGRLRELADVEVNAPTKDVGLAEAMHSLVFHFVTQCLRDGTGER</sequence>
<keyword evidence="3" id="KW-1185">Reference proteome</keyword>
<dbReference type="Proteomes" id="UP001054854">
    <property type="component" value="Unassembled WGS sequence"/>
</dbReference>
<dbReference type="EMBL" id="BNEK01000002">
    <property type="protein sequence ID" value="GHJ26950.1"/>
    <property type="molecule type" value="Genomic_DNA"/>
</dbReference>
<dbReference type="RefSeq" id="WP_063817170.1">
    <property type="nucleotide sequence ID" value="NZ_BBON01000111.1"/>
</dbReference>
<dbReference type="InterPro" id="IPR050099">
    <property type="entry name" value="SIS_GmhA/DiaA_subfam"/>
</dbReference>
<comment type="caution">
    <text evidence="2">The sequence shown here is derived from an EMBL/GenBank/DDBJ whole genome shotgun (WGS) entry which is preliminary data.</text>
</comment>
<protein>
    <recommendedName>
        <fullName evidence="1">SIS domain-containing protein</fullName>
    </recommendedName>
</protein>
<dbReference type="PANTHER" id="PTHR30390:SF8">
    <property type="entry name" value="SUGAR ISOMERASE (SIS)"/>
    <property type="match status" value="1"/>
</dbReference>
<feature type="domain" description="SIS" evidence="1">
    <location>
        <begin position="38"/>
        <end position="197"/>
    </location>
</feature>
<proteinExistence type="predicted"/>
<dbReference type="SUPFAM" id="SSF53697">
    <property type="entry name" value="SIS domain"/>
    <property type="match status" value="1"/>
</dbReference>
<dbReference type="PANTHER" id="PTHR30390">
    <property type="entry name" value="SEDOHEPTULOSE 7-PHOSPHATE ISOMERASE / DNAA INITIATOR-ASSOCIATING FACTOR FOR REPLICATION INITIATION"/>
    <property type="match status" value="1"/>
</dbReference>
<dbReference type="CDD" id="cd05006">
    <property type="entry name" value="SIS_GmhA"/>
    <property type="match status" value="1"/>
</dbReference>
<evidence type="ECO:0000259" key="1">
    <source>
        <dbReference type="PROSITE" id="PS51464"/>
    </source>
</evidence>